<sequence>MAASSLASRIEAVRRFSRFYTRRIGVLEETLLHSPFTLPEGRLVYEIANRDRPTAQELCRDLGLDPGYVSRLLQGLEKRGCVARKRSAADKRQTELTLTPKGQKLWGAMNERSRQDIADLLAELPADRQDRLVKALGTVEKLLDEPPEKRVPFTLRPHQPGDLGWIIRRQTQLYASEYGWDGTFEAMLAEISAKFIRKFDPKSDNCWIAERNGEIAGSVFLVRAGKTTGQLRMLYVEPSARGLGIGQSLVAACIEDARAKGYRKLMLWTNDILVSARKIYIAAGFRLIREEKHESFGKKLVGQFWSLDL</sequence>
<gene>
    <name evidence="4" type="ORF">LJ725_01135</name>
</gene>
<dbReference type="InterPro" id="IPR000835">
    <property type="entry name" value="HTH_MarR-typ"/>
</dbReference>
<reference evidence="4 5" key="1">
    <citation type="submission" date="2021-11" db="EMBL/GenBank/DDBJ databases">
        <authorList>
            <person name="Lee D.-H."/>
            <person name="Kim S.-B."/>
        </authorList>
    </citation>
    <scope>NUCLEOTIDE SEQUENCE [LARGE SCALE GENOMIC DNA]</scope>
    <source>
        <strain evidence="4 5">KCTC 52223</strain>
    </source>
</reference>
<dbReference type="Pfam" id="PF12802">
    <property type="entry name" value="MarR_2"/>
    <property type="match status" value="1"/>
</dbReference>
<evidence type="ECO:0000313" key="4">
    <source>
        <dbReference type="EMBL" id="MCC8427552.1"/>
    </source>
</evidence>
<accession>A0ABS8KNA1</accession>
<organism evidence="4 5">
    <name type="scientific">Reyranella aquatilis</name>
    <dbReference type="NCBI Taxonomy" id="2035356"/>
    <lineage>
        <taxon>Bacteria</taxon>
        <taxon>Pseudomonadati</taxon>
        <taxon>Pseudomonadota</taxon>
        <taxon>Alphaproteobacteria</taxon>
        <taxon>Hyphomicrobiales</taxon>
        <taxon>Reyranellaceae</taxon>
        <taxon>Reyranella</taxon>
    </lineage>
</organism>
<dbReference type="PANTHER" id="PTHR13947:SF37">
    <property type="entry name" value="LD18367P"/>
    <property type="match status" value="1"/>
</dbReference>
<dbReference type="InterPro" id="IPR050769">
    <property type="entry name" value="NAT_camello-type"/>
</dbReference>
<feature type="domain" description="N-acetyltransferase" evidence="3">
    <location>
        <begin position="153"/>
        <end position="309"/>
    </location>
</feature>
<dbReference type="PANTHER" id="PTHR13947">
    <property type="entry name" value="GNAT FAMILY N-ACETYLTRANSFERASE"/>
    <property type="match status" value="1"/>
</dbReference>
<dbReference type="Gene3D" id="3.40.630.30">
    <property type="match status" value="1"/>
</dbReference>
<dbReference type="SUPFAM" id="SSF55729">
    <property type="entry name" value="Acyl-CoA N-acyltransferases (Nat)"/>
    <property type="match status" value="1"/>
</dbReference>
<dbReference type="InterPro" id="IPR036388">
    <property type="entry name" value="WH-like_DNA-bd_sf"/>
</dbReference>
<dbReference type="InterPro" id="IPR036390">
    <property type="entry name" value="WH_DNA-bd_sf"/>
</dbReference>
<name>A0ABS8KNA1_9HYPH</name>
<dbReference type="PROSITE" id="PS51186">
    <property type="entry name" value="GNAT"/>
    <property type="match status" value="1"/>
</dbReference>
<dbReference type="RefSeq" id="WP_230548779.1">
    <property type="nucleotide sequence ID" value="NZ_JAJISD010000001.1"/>
</dbReference>
<dbReference type="CDD" id="cd04301">
    <property type="entry name" value="NAT_SF"/>
    <property type="match status" value="1"/>
</dbReference>
<protein>
    <submittedName>
        <fullName evidence="4">Helix-turn-helix domain-containing GNAT family N-acetyltransferase</fullName>
    </submittedName>
</protein>
<dbReference type="SMART" id="SM00347">
    <property type="entry name" value="HTH_MARR"/>
    <property type="match status" value="1"/>
</dbReference>
<evidence type="ECO:0000259" key="2">
    <source>
        <dbReference type="PROSITE" id="PS50995"/>
    </source>
</evidence>
<dbReference type="PRINTS" id="PR00598">
    <property type="entry name" value="HTHMARR"/>
</dbReference>
<keyword evidence="5" id="KW-1185">Reference proteome</keyword>
<comment type="caution">
    <text evidence="4">The sequence shown here is derived from an EMBL/GenBank/DDBJ whole genome shotgun (WGS) entry which is preliminary data.</text>
</comment>
<evidence type="ECO:0000256" key="1">
    <source>
        <dbReference type="ARBA" id="ARBA00022679"/>
    </source>
</evidence>
<dbReference type="EMBL" id="JAJISD010000001">
    <property type="protein sequence ID" value="MCC8427552.1"/>
    <property type="molecule type" value="Genomic_DNA"/>
</dbReference>
<feature type="domain" description="HTH marR-type" evidence="2">
    <location>
        <begin position="3"/>
        <end position="141"/>
    </location>
</feature>
<keyword evidence="1" id="KW-0808">Transferase</keyword>
<dbReference type="SUPFAM" id="SSF46785">
    <property type="entry name" value="Winged helix' DNA-binding domain"/>
    <property type="match status" value="1"/>
</dbReference>
<dbReference type="Pfam" id="PF00583">
    <property type="entry name" value="Acetyltransf_1"/>
    <property type="match status" value="1"/>
</dbReference>
<dbReference type="InterPro" id="IPR000182">
    <property type="entry name" value="GNAT_dom"/>
</dbReference>
<dbReference type="Gene3D" id="1.10.10.10">
    <property type="entry name" value="Winged helix-like DNA-binding domain superfamily/Winged helix DNA-binding domain"/>
    <property type="match status" value="1"/>
</dbReference>
<evidence type="ECO:0000259" key="3">
    <source>
        <dbReference type="PROSITE" id="PS51186"/>
    </source>
</evidence>
<dbReference type="PROSITE" id="PS50995">
    <property type="entry name" value="HTH_MARR_2"/>
    <property type="match status" value="1"/>
</dbReference>
<dbReference type="Proteomes" id="UP001198862">
    <property type="component" value="Unassembled WGS sequence"/>
</dbReference>
<proteinExistence type="predicted"/>
<evidence type="ECO:0000313" key="5">
    <source>
        <dbReference type="Proteomes" id="UP001198862"/>
    </source>
</evidence>
<dbReference type="InterPro" id="IPR016181">
    <property type="entry name" value="Acyl_CoA_acyltransferase"/>
</dbReference>